<feature type="transmembrane region" description="Helical" evidence="1">
    <location>
        <begin position="115"/>
        <end position="135"/>
    </location>
</feature>
<dbReference type="AlphaFoldDB" id="A0A0K8MXE7"/>
<dbReference type="RefSeq" id="WP_075075319.1">
    <property type="nucleotide sequence ID" value="NZ_DF967973.1"/>
</dbReference>
<dbReference type="OrthoDB" id="4174975at2"/>
<reference evidence="2" key="1">
    <citation type="submission" date="2015-07" db="EMBL/GenBank/DDBJ databases">
        <title>Draft Genome Sequences of Anaerolinea thermolimosa IMO-1, Bellilinea caldifistulae GOMI-1, Leptolinea tardivitalis YMTK-2, Levilinea saccharolytica KIBI-1,Longilinea arvoryzae KOME-1, Previously Described as Members of the Anaerolineaceae (Chloroflexi).</title>
        <authorList>
            <person name="Sekiguchi Y."/>
            <person name="Ohashi A."/>
            <person name="Matsuura N."/>
            <person name="Tourlousse M.D."/>
        </authorList>
    </citation>
    <scope>NUCLEOTIDE SEQUENCE [LARGE SCALE GENOMIC DNA]</scope>
    <source>
        <strain evidence="2">KOME-1</strain>
    </source>
</reference>
<feature type="transmembrane region" description="Helical" evidence="1">
    <location>
        <begin position="59"/>
        <end position="77"/>
    </location>
</feature>
<feature type="transmembrane region" description="Helical" evidence="1">
    <location>
        <begin position="141"/>
        <end position="161"/>
    </location>
</feature>
<sequence length="186" mass="20482">MYQTPAPSSATPRPVVSPLELKLKLQNRLRSGASWFYWIAVLSIINSILMMASSKISFIFGLGITQIIDAMAYLIGQDLGLESVNTVRIIGWVMNLVIVGIFALFGVFANKRKRWAFYVGMGLYGLDALATLFVWDSPDLLSFAFHLIVIWGLVSGLRALGQLEKLDEALRQSGVLPPQPPTITPA</sequence>
<name>A0A0K8MXE7_9CHLR</name>
<organism evidence="2">
    <name type="scientific">Longilinea arvoryzae</name>
    <dbReference type="NCBI Taxonomy" id="360412"/>
    <lineage>
        <taxon>Bacteria</taxon>
        <taxon>Bacillati</taxon>
        <taxon>Chloroflexota</taxon>
        <taxon>Anaerolineae</taxon>
        <taxon>Anaerolineales</taxon>
        <taxon>Anaerolineaceae</taxon>
        <taxon>Longilinea</taxon>
    </lineage>
</organism>
<evidence type="ECO:0000313" key="3">
    <source>
        <dbReference type="Proteomes" id="UP000055060"/>
    </source>
</evidence>
<keyword evidence="1" id="KW-1133">Transmembrane helix</keyword>
<dbReference type="EMBL" id="DF967973">
    <property type="protein sequence ID" value="GAP15919.1"/>
    <property type="molecule type" value="Genomic_DNA"/>
</dbReference>
<evidence type="ECO:0000313" key="2">
    <source>
        <dbReference type="EMBL" id="GAP15919.1"/>
    </source>
</evidence>
<proteinExistence type="predicted"/>
<accession>A0A0K8MXE7</accession>
<feature type="transmembrane region" description="Helical" evidence="1">
    <location>
        <begin position="89"/>
        <end position="108"/>
    </location>
</feature>
<dbReference type="Proteomes" id="UP000055060">
    <property type="component" value="Unassembled WGS sequence"/>
</dbReference>
<gene>
    <name evidence="2" type="ORF">LARV_03714</name>
</gene>
<feature type="transmembrane region" description="Helical" evidence="1">
    <location>
        <begin position="35"/>
        <end position="52"/>
    </location>
</feature>
<evidence type="ECO:0000256" key="1">
    <source>
        <dbReference type="SAM" id="Phobius"/>
    </source>
</evidence>
<protein>
    <submittedName>
        <fullName evidence="2">Uncharacterized protein</fullName>
    </submittedName>
</protein>
<keyword evidence="3" id="KW-1185">Reference proteome</keyword>
<keyword evidence="1" id="KW-0812">Transmembrane</keyword>
<dbReference type="STRING" id="360412.LARV_03714"/>
<keyword evidence="1" id="KW-0472">Membrane</keyword>